<evidence type="ECO:0000313" key="13">
    <source>
        <dbReference type="Proteomes" id="UP000502374"/>
    </source>
</evidence>
<dbReference type="GO" id="GO:0043022">
    <property type="term" value="F:ribosome binding"/>
    <property type="evidence" value="ECO:0007669"/>
    <property type="project" value="TreeGrafter"/>
</dbReference>
<feature type="binding site" evidence="8">
    <location>
        <begin position="194"/>
        <end position="201"/>
    </location>
    <ligand>
        <name>GTP</name>
        <dbReference type="ChEBI" id="CHEBI:37565"/>
        <label>2</label>
    </ligand>
</feature>
<organism evidence="12 13">
    <name type="scientific">Buchnera aphidicola</name>
    <name type="common">Aphis urticata</name>
    <dbReference type="NCBI Taxonomy" id="2708353"/>
    <lineage>
        <taxon>Bacteria</taxon>
        <taxon>Pseudomonadati</taxon>
        <taxon>Pseudomonadota</taxon>
        <taxon>Gammaproteobacteria</taxon>
        <taxon>Enterobacterales</taxon>
        <taxon>Erwiniaceae</taxon>
        <taxon>Buchnera</taxon>
    </lineage>
</organism>
<evidence type="ECO:0000259" key="11">
    <source>
        <dbReference type="Pfam" id="PF14714"/>
    </source>
</evidence>
<dbReference type="InterPro" id="IPR006073">
    <property type="entry name" value="GTP-bd"/>
</dbReference>
<comment type="similarity">
    <text evidence="1 8 9">Belongs to the TRAFAC class TrmE-Era-EngA-EngB-Septin-like GTPase superfamily. EngA (Der) GTPase family.</text>
</comment>
<feature type="binding site" evidence="8">
    <location>
        <begin position="57"/>
        <end position="61"/>
    </location>
    <ligand>
        <name>GTP</name>
        <dbReference type="ChEBI" id="CHEBI:37565"/>
        <label>1</label>
    </ligand>
</feature>
<dbReference type="CDD" id="cd01894">
    <property type="entry name" value="EngA1"/>
    <property type="match status" value="1"/>
</dbReference>
<dbReference type="GO" id="GO:0042254">
    <property type="term" value="P:ribosome biogenesis"/>
    <property type="evidence" value="ECO:0007669"/>
    <property type="project" value="UniProtKB-KW"/>
</dbReference>
<feature type="domain" description="G" evidence="10">
    <location>
        <begin position="189"/>
        <end position="310"/>
    </location>
</feature>
<evidence type="ECO:0000256" key="7">
    <source>
        <dbReference type="ARBA" id="ARBA00032345"/>
    </source>
</evidence>
<dbReference type="Gene3D" id="3.30.300.20">
    <property type="match status" value="1"/>
</dbReference>
<comment type="function">
    <text evidence="8 9">GTPase that plays an essential role in the late steps of ribosome biogenesis.</text>
</comment>
<evidence type="ECO:0000256" key="6">
    <source>
        <dbReference type="ARBA" id="ARBA00023134"/>
    </source>
</evidence>
<protein>
    <recommendedName>
        <fullName evidence="2 8">GTPase Der</fullName>
    </recommendedName>
    <alternativeName>
        <fullName evidence="7 8">GTP-binding protein EngA</fullName>
    </alternativeName>
</protein>
<dbReference type="Gene3D" id="3.40.50.300">
    <property type="entry name" value="P-loop containing nucleotide triphosphate hydrolases"/>
    <property type="match status" value="2"/>
</dbReference>
<name>A0AAJ4KV13_9GAMM</name>
<dbReference type="Pfam" id="PF01926">
    <property type="entry name" value="MMR_HSR1"/>
    <property type="match status" value="2"/>
</dbReference>
<dbReference type="InterPro" id="IPR005225">
    <property type="entry name" value="Small_GTP-bd"/>
</dbReference>
<proteinExistence type="inferred from homology"/>
<evidence type="ECO:0000256" key="4">
    <source>
        <dbReference type="ARBA" id="ARBA00022737"/>
    </source>
</evidence>
<dbReference type="InterPro" id="IPR027417">
    <property type="entry name" value="P-loop_NTPase"/>
</dbReference>
<dbReference type="GO" id="GO:0005525">
    <property type="term" value="F:GTP binding"/>
    <property type="evidence" value="ECO:0007669"/>
    <property type="project" value="UniProtKB-UniRule"/>
</dbReference>
<evidence type="ECO:0000256" key="2">
    <source>
        <dbReference type="ARBA" id="ARBA00020953"/>
    </source>
</evidence>
<gene>
    <name evidence="8 12" type="primary">der</name>
    <name evidence="12" type="ORF">G4B00_03065</name>
</gene>
<dbReference type="Pfam" id="PF14714">
    <property type="entry name" value="KH_dom-like"/>
    <property type="match status" value="1"/>
</dbReference>
<evidence type="ECO:0000256" key="1">
    <source>
        <dbReference type="ARBA" id="ARBA00008279"/>
    </source>
</evidence>
<evidence type="ECO:0000259" key="10">
    <source>
        <dbReference type="Pfam" id="PF01926"/>
    </source>
</evidence>
<keyword evidence="4 9" id="KW-0677">Repeat</keyword>
<dbReference type="EMBL" id="CP048744">
    <property type="protein sequence ID" value="QIQ41586.1"/>
    <property type="molecule type" value="Genomic_DNA"/>
</dbReference>
<sequence length="454" mass="52500">MLPIIVLIGRTNVGKSTLFNILTKKRNALVSNFSGLTRDRNYEVCCLENNQKFILTDTAGFDFESKIIKTKAYEQTLIAMKEADLILFIVSAREGILPEEYEILKKIRKHQKTSFLIINKIDGIKDDEKIHEFYSLGFKKNIKISASHNQGINNFINKYLTPWIKFTFKKIEIKKTINKPREIENIPIRIAFIGKPNVGKSTLINALVMQNRMITSNIAGTTLDIISVPIKYNNKNYILIDTAGASKKKRKKNKIEKISIIKTLKTIEQTDITLLIIDAKNEQNKLCNQNLLLAQITENFGRPLILIVNKWDLLNFSEQKKFKELINYQFKNSFIAKIHFISALESKKVFEIFKSVENIYKSYQNNISTAKLIKIMKDAITKHQPSLIKGRRIKLKYAHLGSSNPIQIIIHGNQIRHLSLTYKKYLKNFFYEALKINGIPIKIKFKEIKNPYIS</sequence>
<dbReference type="InterPro" id="IPR032859">
    <property type="entry name" value="KH_dom-like"/>
</dbReference>
<reference evidence="12 13" key="1">
    <citation type="submission" date="2020-02" db="EMBL/GenBank/DDBJ databases">
        <title>Parallel evolution in the integration of a co-obligate aphid symbiosis.</title>
        <authorList>
            <person name="Monnin D."/>
            <person name="Jackson R."/>
            <person name="Kiers E.T."/>
            <person name="Bunker M."/>
            <person name="Ellers J."/>
            <person name="Henry L.M."/>
        </authorList>
    </citation>
    <scope>NUCLEOTIDE SEQUENCE [LARGE SCALE GENOMIC DNA]</scope>
    <source>
        <strain evidence="12">AURT-53B</strain>
    </source>
</reference>
<dbReference type="InterPro" id="IPR015946">
    <property type="entry name" value="KH_dom-like_a/b"/>
</dbReference>
<evidence type="ECO:0000256" key="9">
    <source>
        <dbReference type="RuleBase" id="RU004481"/>
    </source>
</evidence>
<dbReference type="HAMAP" id="MF_00195">
    <property type="entry name" value="GTPase_Der"/>
    <property type="match status" value="1"/>
</dbReference>
<evidence type="ECO:0000313" key="12">
    <source>
        <dbReference type="EMBL" id="QIQ41586.1"/>
    </source>
</evidence>
<feature type="binding site" evidence="8">
    <location>
        <begin position="309"/>
        <end position="312"/>
    </location>
    <ligand>
        <name>GTP</name>
        <dbReference type="ChEBI" id="CHEBI:37565"/>
        <label>2</label>
    </ligand>
</feature>
<dbReference type="PANTHER" id="PTHR43834">
    <property type="entry name" value="GTPASE DER"/>
    <property type="match status" value="1"/>
</dbReference>
<dbReference type="PRINTS" id="PR00326">
    <property type="entry name" value="GTP1OBG"/>
</dbReference>
<keyword evidence="6 8" id="KW-0342">GTP-binding</keyword>
<feature type="domain" description="G" evidence="10">
    <location>
        <begin position="5"/>
        <end position="120"/>
    </location>
</feature>
<dbReference type="InterPro" id="IPR016484">
    <property type="entry name" value="GTPase_Der"/>
</dbReference>
<dbReference type="Proteomes" id="UP000502374">
    <property type="component" value="Chromosome"/>
</dbReference>
<feature type="domain" description="GTPase Der C-terminal KH-domain-like" evidence="11">
    <location>
        <begin position="367"/>
        <end position="446"/>
    </location>
</feature>
<feature type="binding site" evidence="8">
    <location>
        <begin position="119"/>
        <end position="122"/>
    </location>
    <ligand>
        <name>GTP</name>
        <dbReference type="ChEBI" id="CHEBI:37565"/>
        <label>1</label>
    </ligand>
</feature>
<dbReference type="SUPFAM" id="SSF52540">
    <property type="entry name" value="P-loop containing nucleoside triphosphate hydrolases"/>
    <property type="match status" value="2"/>
</dbReference>
<evidence type="ECO:0000256" key="8">
    <source>
        <dbReference type="HAMAP-Rule" id="MF_00195"/>
    </source>
</evidence>
<dbReference type="AlphaFoldDB" id="A0AAJ4KV13"/>
<keyword evidence="5 8" id="KW-0547">Nucleotide-binding</keyword>
<comment type="subunit">
    <text evidence="8">Associates with the 50S ribosomal subunit.</text>
</comment>
<evidence type="ECO:0000256" key="3">
    <source>
        <dbReference type="ARBA" id="ARBA00022517"/>
    </source>
</evidence>
<keyword evidence="3 8" id="KW-0690">Ribosome biogenesis</keyword>
<dbReference type="PIRSF" id="PIRSF006485">
    <property type="entry name" value="GTP-binding_EngA"/>
    <property type="match status" value="1"/>
</dbReference>
<feature type="binding site" evidence="8">
    <location>
        <begin position="241"/>
        <end position="245"/>
    </location>
    <ligand>
        <name>GTP</name>
        <dbReference type="ChEBI" id="CHEBI:37565"/>
        <label>2</label>
    </ligand>
</feature>
<accession>A0AAJ4KV13</accession>
<dbReference type="NCBIfam" id="TIGR03594">
    <property type="entry name" value="GTPase_EngA"/>
    <property type="match status" value="1"/>
</dbReference>
<dbReference type="PANTHER" id="PTHR43834:SF6">
    <property type="entry name" value="GTPASE DER"/>
    <property type="match status" value="1"/>
</dbReference>
<feature type="binding site" evidence="8">
    <location>
        <begin position="9"/>
        <end position="16"/>
    </location>
    <ligand>
        <name>GTP</name>
        <dbReference type="ChEBI" id="CHEBI:37565"/>
        <label>1</label>
    </ligand>
</feature>
<evidence type="ECO:0000256" key="5">
    <source>
        <dbReference type="ARBA" id="ARBA00022741"/>
    </source>
</evidence>
<dbReference type="NCBIfam" id="TIGR00231">
    <property type="entry name" value="small_GTP"/>
    <property type="match status" value="2"/>
</dbReference>